<dbReference type="NCBIfam" id="TIGR02252">
    <property type="entry name" value="DREG-2"/>
    <property type="match status" value="1"/>
</dbReference>
<comment type="caution">
    <text evidence="1">The sequence shown here is derived from an EMBL/GenBank/DDBJ whole genome shotgun (WGS) entry which is preliminary data.</text>
</comment>
<dbReference type="EMBL" id="JAMXFA010000048">
    <property type="protein sequence ID" value="MCT7980930.1"/>
    <property type="molecule type" value="Genomic_DNA"/>
</dbReference>
<dbReference type="Gene3D" id="1.10.150.720">
    <property type="entry name" value="Haloacid dehalogenase-like hydrolase"/>
    <property type="match status" value="1"/>
</dbReference>
<keyword evidence="1" id="KW-0378">Hydrolase</keyword>
<accession>A0ABT2NHV0</accession>
<evidence type="ECO:0000313" key="2">
    <source>
        <dbReference type="Proteomes" id="UP001525961"/>
    </source>
</evidence>
<dbReference type="Proteomes" id="UP001525961">
    <property type="component" value="Unassembled WGS sequence"/>
</dbReference>
<sequence length="216" mass="23940">MSQPSVIFFDAAGTLFGVQGSIGAAYGNFARRFGVEVDDRLLNQAFFDSFAATEQAAFPGVPQTEIHRLEFQWWEAIAKDTFQRAGVFHQFADFSAFFKQLYDYFATADPWFLYPDVRPTLESLHSQGIPLGVLSNFDSRLYSVLEALDLAQFFDSVTISTVVGAAKPNPPIFAAGLEKHGCAASDAWHIGDSYRDDYQGAIAAGLRGIWLRRNSD</sequence>
<name>A0ABT2NHV0_9CYAN</name>
<dbReference type="GO" id="GO:0016787">
    <property type="term" value="F:hydrolase activity"/>
    <property type="evidence" value="ECO:0007669"/>
    <property type="project" value="UniProtKB-KW"/>
</dbReference>
<gene>
    <name evidence="1" type="ORF">NG792_24695</name>
</gene>
<dbReference type="SUPFAM" id="SSF56784">
    <property type="entry name" value="HAD-like"/>
    <property type="match status" value="1"/>
</dbReference>
<dbReference type="Pfam" id="PF00702">
    <property type="entry name" value="Hydrolase"/>
    <property type="match status" value="1"/>
</dbReference>
<dbReference type="PANTHER" id="PTHR46191:SF2">
    <property type="entry name" value="HALOACID DEHALOGENASE-LIKE HYDROLASE DOMAIN-CONTAINING PROTEIN 3"/>
    <property type="match status" value="1"/>
</dbReference>
<dbReference type="InterPro" id="IPR006439">
    <property type="entry name" value="HAD-SF_hydro_IA"/>
</dbReference>
<organism evidence="1 2">
    <name type="scientific">Laspinema olomoucense D3b</name>
    <dbReference type="NCBI Taxonomy" id="2953688"/>
    <lineage>
        <taxon>Bacteria</taxon>
        <taxon>Bacillati</taxon>
        <taxon>Cyanobacteriota</taxon>
        <taxon>Cyanophyceae</taxon>
        <taxon>Oscillatoriophycideae</taxon>
        <taxon>Oscillatoriales</taxon>
        <taxon>Laspinemataceae</taxon>
        <taxon>Laspinema</taxon>
        <taxon>Laspinema olomoucense</taxon>
    </lineage>
</organism>
<dbReference type="InterPro" id="IPR023214">
    <property type="entry name" value="HAD_sf"/>
</dbReference>
<reference evidence="1 2" key="1">
    <citation type="journal article" date="2022" name="Front. Microbiol.">
        <title>High genomic differentiation and limited gene flow indicate recent cryptic speciation within the genus Laspinema (cyanobacteria).</title>
        <authorList>
            <person name="Stanojkovic A."/>
            <person name="Skoupy S."/>
            <person name="Skaloud P."/>
            <person name="Dvorak P."/>
        </authorList>
    </citation>
    <scope>NUCLEOTIDE SEQUENCE [LARGE SCALE GENOMIC DNA]</scope>
    <source>
        <strain evidence="1 2">D3b</strain>
    </source>
</reference>
<proteinExistence type="predicted"/>
<dbReference type="InterPro" id="IPR051828">
    <property type="entry name" value="HAD-like_hydrolase_domain"/>
</dbReference>
<dbReference type="InterPro" id="IPR044924">
    <property type="entry name" value="HAD-SF_hydro_IA_REG-2-like_cap"/>
</dbReference>
<evidence type="ECO:0000313" key="1">
    <source>
        <dbReference type="EMBL" id="MCT7980930.1"/>
    </source>
</evidence>
<dbReference type="NCBIfam" id="TIGR01549">
    <property type="entry name" value="HAD-SF-IA-v1"/>
    <property type="match status" value="1"/>
</dbReference>
<dbReference type="CDD" id="cd16415">
    <property type="entry name" value="HAD_dREG-2_like"/>
    <property type="match status" value="1"/>
</dbReference>
<dbReference type="PANTHER" id="PTHR46191">
    <property type="match status" value="1"/>
</dbReference>
<dbReference type="RefSeq" id="WP_261200858.1">
    <property type="nucleotide sequence ID" value="NZ_JAMXFA010000048.1"/>
</dbReference>
<dbReference type="InterPro" id="IPR036412">
    <property type="entry name" value="HAD-like_sf"/>
</dbReference>
<protein>
    <submittedName>
        <fullName evidence="1">HAD-IA family hydrolase</fullName>
    </submittedName>
</protein>
<dbReference type="InterPro" id="IPR011949">
    <property type="entry name" value="HAD-SF_hydro_IA_REG-2-like"/>
</dbReference>
<dbReference type="PRINTS" id="PR00413">
    <property type="entry name" value="HADHALOGNASE"/>
</dbReference>
<keyword evidence="2" id="KW-1185">Reference proteome</keyword>
<dbReference type="Gene3D" id="3.40.50.1000">
    <property type="entry name" value="HAD superfamily/HAD-like"/>
    <property type="match status" value="1"/>
</dbReference>
<dbReference type="SFLD" id="SFLDG01129">
    <property type="entry name" value="C1.5:_HAD__Beta-PGM__Phosphata"/>
    <property type="match status" value="1"/>
</dbReference>
<dbReference type="SFLD" id="SFLDS00003">
    <property type="entry name" value="Haloacid_Dehalogenase"/>
    <property type="match status" value="1"/>
</dbReference>